<evidence type="ECO:0000313" key="2">
    <source>
        <dbReference type="Proteomes" id="UP000226431"/>
    </source>
</evidence>
<comment type="caution">
    <text evidence="1">The sequence shown here is derived from an EMBL/GenBank/DDBJ whole genome shotgun (WGS) entry which is preliminary data.</text>
</comment>
<accession>A0A2C5Z2M3</accession>
<dbReference type="Proteomes" id="UP000226431">
    <property type="component" value="Unassembled WGS sequence"/>
</dbReference>
<gene>
    <name evidence="1" type="ORF">CDD80_2494</name>
</gene>
<keyword evidence="2" id="KW-1185">Reference proteome</keyword>
<proteinExistence type="predicted"/>
<dbReference type="AlphaFoldDB" id="A0A2C5Z2M3"/>
<organism evidence="1 2">
    <name type="scientific">Ophiocordyceps camponoti-rufipedis</name>
    <dbReference type="NCBI Taxonomy" id="2004952"/>
    <lineage>
        <taxon>Eukaryota</taxon>
        <taxon>Fungi</taxon>
        <taxon>Dikarya</taxon>
        <taxon>Ascomycota</taxon>
        <taxon>Pezizomycotina</taxon>
        <taxon>Sordariomycetes</taxon>
        <taxon>Hypocreomycetidae</taxon>
        <taxon>Hypocreales</taxon>
        <taxon>Ophiocordycipitaceae</taxon>
        <taxon>Ophiocordyceps</taxon>
    </lineage>
</organism>
<sequence>MGSGRPSLWTYYNMPVSLRSQQQFQHIKTTARPYKTTYNRSSAEKTVKMTSQRISIASLLNEADQPYETPQEAPPPSYYDDVLPPSYEFLYCPYWSHSVPTATVWETQEPEDES</sequence>
<evidence type="ECO:0000313" key="1">
    <source>
        <dbReference type="EMBL" id="PHH75277.1"/>
    </source>
</evidence>
<protein>
    <submittedName>
        <fullName evidence="1">Uncharacterized protein</fullName>
    </submittedName>
</protein>
<reference evidence="1 2" key="1">
    <citation type="submission" date="2017-06" db="EMBL/GenBank/DDBJ databases">
        <title>Ant-infecting Ophiocordyceps genomes reveal a high diversity of potential behavioral manipulation genes and a possible major role for enterotoxins.</title>
        <authorList>
            <person name="De Bekker C."/>
            <person name="Evans H.C."/>
            <person name="Brachmann A."/>
            <person name="Hughes D.P."/>
        </authorList>
    </citation>
    <scope>NUCLEOTIDE SEQUENCE [LARGE SCALE GENOMIC DNA]</scope>
    <source>
        <strain evidence="1 2">Map16</strain>
    </source>
</reference>
<dbReference type="EMBL" id="NJES01000225">
    <property type="protein sequence ID" value="PHH75277.1"/>
    <property type="molecule type" value="Genomic_DNA"/>
</dbReference>
<name>A0A2C5Z2M3_9HYPO</name>